<feature type="domain" description="G-patch" evidence="5">
    <location>
        <begin position="430"/>
        <end position="476"/>
    </location>
</feature>
<proteinExistence type="predicted"/>
<feature type="region of interest" description="Disordered" evidence="4">
    <location>
        <begin position="387"/>
        <end position="416"/>
    </location>
</feature>
<name>A0A6P6X5N2_COFAR</name>
<dbReference type="GO" id="GO:0005634">
    <property type="term" value="C:nucleus"/>
    <property type="evidence" value="ECO:0007669"/>
    <property type="project" value="UniProtKB-SubCell"/>
</dbReference>
<dbReference type="AlphaFoldDB" id="A0A6P6X5N2"/>
<dbReference type="OrthoDB" id="4822at2759"/>
<reference evidence="7" key="2">
    <citation type="submission" date="2025-08" db="UniProtKB">
        <authorList>
            <consortium name="RefSeq"/>
        </authorList>
    </citation>
    <scope>IDENTIFICATION</scope>
    <source>
        <tissue evidence="7">Leaves</tissue>
    </source>
</reference>
<dbReference type="GO" id="GO:0000398">
    <property type="term" value="P:mRNA splicing, via spliceosome"/>
    <property type="evidence" value="ECO:0007669"/>
    <property type="project" value="TreeGrafter"/>
</dbReference>
<dbReference type="InterPro" id="IPR000467">
    <property type="entry name" value="G_patch_dom"/>
</dbReference>
<reference evidence="6" key="1">
    <citation type="journal article" date="2025" name="Foods">
        <title>Unveiling the Microbial Signatures of Arabica Coffee Cherries: Insights into Ripeness Specific Diversity, Functional Traits, and Implications for Quality and Safety.</title>
        <authorList>
            <consortium name="RefSeq"/>
            <person name="Tenea G.N."/>
            <person name="Cifuentes V."/>
            <person name="Reyes P."/>
            <person name="Cevallos-Vallejos M."/>
        </authorList>
    </citation>
    <scope>NUCLEOTIDE SEQUENCE [LARGE SCALE GENOMIC DNA]</scope>
</reference>
<dbReference type="PROSITE" id="PS50174">
    <property type="entry name" value="G_PATCH"/>
    <property type="match status" value="1"/>
</dbReference>
<dbReference type="RefSeq" id="XP_027123078.1">
    <property type="nucleotide sequence ID" value="XM_027267277.2"/>
</dbReference>
<gene>
    <name evidence="7" type="primary">LOC113739880</name>
</gene>
<evidence type="ECO:0000259" key="5">
    <source>
        <dbReference type="PROSITE" id="PS50174"/>
    </source>
</evidence>
<dbReference type="InterPro" id="IPR041591">
    <property type="entry name" value="OCRE"/>
</dbReference>
<comment type="subcellular location">
    <subcellularLocation>
        <location evidence="1">Nucleus</location>
    </subcellularLocation>
</comment>
<dbReference type="Pfam" id="PF17780">
    <property type="entry name" value="OCRE"/>
    <property type="match status" value="1"/>
</dbReference>
<dbReference type="PANTHER" id="PTHR13948">
    <property type="entry name" value="RNA-BINDING PROTEIN"/>
    <property type="match status" value="1"/>
</dbReference>
<dbReference type="GeneID" id="113739880"/>
<dbReference type="CDD" id="cd16074">
    <property type="entry name" value="OCRE"/>
    <property type="match status" value="1"/>
</dbReference>
<evidence type="ECO:0000256" key="1">
    <source>
        <dbReference type="ARBA" id="ARBA00004123"/>
    </source>
</evidence>
<dbReference type="PANTHER" id="PTHR13948:SF38">
    <property type="entry name" value="D111_G-PATCH DOMAIN-CONTAINING PROTEIN"/>
    <property type="match status" value="1"/>
</dbReference>
<evidence type="ECO:0000256" key="3">
    <source>
        <dbReference type="ARBA" id="ARBA00023242"/>
    </source>
</evidence>
<feature type="compositionally biased region" description="Low complexity" evidence="4">
    <location>
        <begin position="403"/>
        <end position="416"/>
    </location>
</feature>
<keyword evidence="6" id="KW-1185">Reference proteome</keyword>
<dbReference type="GO" id="GO:0003723">
    <property type="term" value="F:RNA binding"/>
    <property type="evidence" value="ECO:0007669"/>
    <property type="project" value="UniProtKB-KW"/>
</dbReference>
<feature type="region of interest" description="Disordered" evidence="4">
    <location>
        <begin position="1"/>
        <end position="21"/>
    </location>
</feature>
<evidence type="ECO:0000256" key="4">
    <source>
        <dbReference type="SAM" id="MobiDB-lite"/>
    </source>
</evidence>
<keyword evidence="3" id="KW-0539">Nucleus</keyword>
<dbReference type="Proteomes" id="UP001652660">
    <property type="component" value="Chromosome 4c"/>
</dbReference>
<keyword evidence="2" id="KW-0694">RNA-binding</keyword>
<organism evidence="6 7">
    <name type="scientific">Coffea arabica</name>
    <name type="common">Arabian coffee</name>
    <dbReference type="NCBI Taxonomy" id="13443"/>
    <lineage>
        <taxon>Eukaryota</taxon>
        <taxon>Viridiplantae</taxon>
        <taxon>Streptophyta</taxon>
        <taxon>Embryophyta</taxon>
        <taxon>Tracheophyta</taxon>
        <taxon>Spermatophyta</taxon>
        <taxon>Magnoliopsida</taxon>
        <taxon>eudicotyledons</taxon>
        <taxon>Gunneridae</taxon>
        <taxon>Pentapetalae</taxon>
        <taxon>asterids</taxon>
        <taxon>lamiids</taxon>
        <taxon>Gentianales</taxon>
        <taxon>Rubiaceae</taxon>
        <taxon>Ixoroideae</taxon>
        <taxon>Gardenieae complex</taxon>
        <taxon>Bertiereae - Coffeeae clade</taxon>
        <taxon>Coffeeae</taxon>
        <taxon>Coffea</taxon>
    </lineage>
</organism>
<evidence type="ECO:0000313" key="7">
    <source>
        <dbReference type="RefSeq" id="XP_027123078.1"/>
    </source>
</evidence>
<dbReference type="SMART" id="SM00443">
    <property type="entry name" value="G_patch"/>
    <property type="match status" value="1"/>
</dbReference>
<dbReference type="Pfam" id="PF01585">
    <property type="entry name" value="G-patch"/>
    <property type="match status" value="1"/>
</dbReference>
<evidence type="ECO:0000313" key="6">
    <source>
        <dbReference type="Proteomes" id="UP001652660"/>
    </source>
</evidence>
<protein>
    <submittedName>
        <fullName evidence="7">Uncharacterized protein isoform X1</fullName>
    </submittedName>
</protein>
<evidence type="ECO:0000256" key="2">
    <source>
        <dbReference type="ARBA" id="ARBA00022884"/>
    </source>
</evidence>
<accession>A0A6P6X5N2</accession>
<sequence>MAGINEFQQEEEEENNTSSKFEWDENSQLYYHSSTGFYFNPQEGWYYSSRDGLYYKFEDGNYVLLNSDLNPVEQCKASNNYERTDSDKFDVDNQCMPVDGHKDGEGLAERLGTVSDECTTDDFQCVNNHLEGPPPPSEWLEDTLIDLYLSGYPNQAASTASDITIDSMTNDIDALDMTASGQNDAYELEEGEWIPDDLGSIDLSRNITDEGASWEEDNWRAQYGQVTEPYEELALDIQMVDLWDWKMIRETRTSKGGKHSIAKLVGRLVKSSSKLHPSVPSGGIRLKTAPIREAHRDLIRVTSGQIYRLKRPSSQYLASVLTYDSSNPTRDWGFPPLSLNSEIQQLPRIVGPGAFEEASLPSEHPHVLKKAKQQYAYRDRAAERRTLHGGFGVGPGQKKAPNDADSAASSPTSACPEEAAAESLNISFGAGSYARRLLENMGWKEGETLGKSTKGLVEPLQAIGNKGNAGLGWVDSRKKFLYSGSG</sequence>